<accession>A0ABT2JPH8</accession>
<reference evidence="1 2" key="1">
    <citation type="submission" date="2021-10" db="EMBL/GenBank/DDBJ databases">
        <title>Streptomyces gossypii sp. nov., isolated from soil collected from cotton field.</title>
        <authorList>
            <person name="Ge X."/>
            <person name="Chen X."/>
            <person name="Liu W."/>
        </authorList>
    </citation>
    <scope>NUCLEOTIDE SEQUENCE [LARGE SCALE GENOMIC DNA]</scope>
    <source>
        <strain evidence="1 2">N2-109</strain>
    </source>
</reference>
<dbReference type="RefSeq" id="WP_260216653.1">
    <property type="nucleotide sequence ID" value="NZ_JAJAGO010000003.1"/>
</dbReference>
<evidence type="ECO:0000313" key="2">
    <source>
        <dbReference type="Proteomes" id="UP001156389"/>
    </source>
</evidence>
<gene>
    <name evidence="1" type="ORF">LHJ74_06870</name>
</gene>
<dbReference type="EMBL" id="JAJAGO010000003">
    <property type="protein sequence ID" value="MCT2589646.1"/>
    <property type="molecule type" value="Genomic_DNA"/>
</dbReference>
<dbReference type="Proteomes" id="UP001156389">
    <property type="component" value="Unassembled WGS sequence"/>
</dbReference>
<proteinExistence type="predicted"/>
<name>A0ABT2JPH8_9ACTN</name>
<sequence length="93" mass="9986">MDIRDQRDTATNAGPRQRLGLAVLLEPTMLTPDVYPERTRRGPTRLADGTLHAEHTVVDGLENAPPVLTGVLGANSGKMPVRLTTAGAMREEA</sequence>
<keyword evidence="2" id="KW-1185">Reference proteome</keyword>
<evidence type="ECO:0000313" key="1">
    <source>
        <dbReference type="EMBL" id="MCT2589646.1"/>
    </source>
</evidence>
<organism evidence="1 2">
    <name type="scientific">Streptomyces gossypii</name>
    <dbReference type="NCBI Taxonomy" id="2883101"/>
    <lineage>
        <taxon>Bacteria</taxon>
        <taxon>Bacillati</taxon>
        <taxon>Actinomycetota</taxon>
        <taxon>Actinomycetes</taxon>
        <taxon>Kitasatosporales</taxon>
        <taxon>Streptomycetaceae</taxon>
        <taxon>Streptomyces</taxon>
    </lineage>
</organism>
<protein>
    <submittedName>
        <fullName evidence="1">Uncharacterized protein</fullName>
    </submittedName>
</protein>
<comment type="caution">
    <text evidence="1">The sequence shown here is derived from an EMBL/GenBank/DDBJ whole genome shotgun (WGS) entry which is preliminary data.</text>
</comment>